<dbReference type="AlphaFoldDB" id="A0A0Z8KUQ7"/>
<protein>
    <submittedName>
        <fullName evidence="1">Uncharacterized protein</fullName>
    </submittedName>
</protein>
<evidence type="ECO:0000313" key="2">
    <source>
        <dbReference type="Proteomes" id="UP000074356"/>
    </source>
</evidence>
<name>A0A0Z8KUQ7_STRSU</name>
<dbReference type="RefSeq" id="WP_044682283.1">
    <property type="nucleotide sequence ID" value="NZ_CEHN01000017.1"/>
</dbReference>
<evidence type="ECO:0000313" key="1">
    <source>
        <dbReference type="EMBL" id="CYV78901.1"/>
    </source>
</evidence>
<organism evidence="1 2">
    <name type="scientific">Streptococcus suis</name>
    <dbReference type="NCBI Taxonomy" id="1307"/>
    <lineage>
        <taxon>Bacteria</taxon>
        <taxon>Bacillati</taxon>
        <taxon>Bacillota</taxon>
        <taxon>Bacilli</taxon>
        <taxon>Lactobacillales</taxon>
        <taxon>Streptococcaceae</taxon>
        <taxon>Streptococcus</taxon>
    </lineage>
</organism>
<gene>
    <name evidence="1" type="ORF">ERS132440_01744</name>
</gene>
<proteinExistence type="predicted"/>
<dbReference type="Proteomes" id="UP000074356">
    <property type="component" value="Unassembled WGS sequence"/>
</dbReference>
<sequence>MVNNRKIETLGVSHLRTFIDKNSYLQTYLDENDKTPLWDGEIHILKAPSEKKIDIVGKVPVQIKATQQKKKSLKSFLISLSDLELYLKNGGFVLFVVWIDEENNLKEILYKSLPPLTIKNLIRKSTRKGKKGKSQKISIEIYPLLANKLYPMLMDFINTSRRQYSFATSDGIMMDKLPIEKNLKFYHYGKSPSDVFDYQEEHELFAYMVDIDTGIEIPIENPIKIVEIAEETDIIFTIGSYVFNDVVRHRFPNGEVELHIGAGFKLIADETTRQFHLNYSRPNFLSQAIKCTKALQELRSVGHIKLNESNIEFDSHSLAKIEDMNLSKHLEELLQISSFMEKMGVSKEIDLSLFDEESQRNLYFLNKGLILGEKVSSNYDESKLLHLRVANAHFLTLYQFEKINSGRLVNIFSETPWCKKSDGVNDENSEDISIFEVFESNDWLKIDNCDFDAVIASYQRLVDTELSFYSADETLIRIISASDLSNDEGRRKLLLNWAQQLSNWNMVYSKGYERATINDLQIKTRNRSLNDKEIDTLNEIFSKNITDSEICFGVTVLLKSKFQADYYWNKFEEKLQERYRDFPIYKLYQEL</sequence>
<accession>A0A0Z8KUQ7</accession>
<dbReference type="EMBL" id="FIIB01000017">
    <property type="protein sequence ID" value="CYV78901.1"/>
    <property type="molecule type" value="Genomic_DNA"/>
</dbReference>
<reference evidence="1 2" key="1">
    <citation type="submission" date="2016-02" db="EMBL/GenBank/DDBJ databases">
        <authorList>
            <consortium name="Pathogen Informatics"/>
        </authorList>
    </citation>
    <scope>NUCLEOTIDE SEQUENCE [LARGE SCALE GENOMIC DNA]</scope>
    <source>
        <strain evidence="1 2">LSS78</strain>
    </source>
</reference>